<keyword evidence="2" id="KW-0812">Transmembrane</keyword>
<organism evidence="3 4">
    <name type="scientific">Candidatus Uhrbacteria bacterium CG10_big_fil_rev_8_21_14_0_10_48_11</name>
    <dbReference type="NCBI Taxonomy" id="1975037"/>
    <lineage>
        <taxon>Bacteria</taxon>
        <taxon>Candidatus Uhriibacteriota</taxon>
    </lineage>
</organism>
<feature type="compositionally biased region" description="Polar residues" evidence="1">
    <location>
        <begin position="45"/>
        <end position="58"/>
    </location>
</feature>
<protein>
    <recommendedName>
        <fullName evidence="5">Type II secretion system protein GspG C-terminal domain-containing protein</fullName>
    </recommendedName>
</protein>
<dbReference type="Proteomes" id="UP000231152">
    <property type="component" value="Unassembled WGS sequence"/>
</dbReference>
<feature type="region of interest" description="Disordered" evidence="1">
    <location>
        <begin position="1"/>
        <end position="62"/>
    </location>
</feature>
<sequence>MAVNFLSEEQRRREEAEQRKLSERKFERPMTIPHEMVEPTEDTNKVISSASTDKTPVDTSPAVASLRQTSTMHEPAKNSDNNAEESFWSGLVRKIKPLSSIVIPKKLLTDNKKEETSIAMPEVKRSEPHTIVPVAHPPSPQVQDHHKKTKTRWPLPLASIEVATFFAILLVVFISGLATGLVLLVATPQPTPPPVVVTKSDEHKLAELRDSLRLADLALLRESLDEYWRGSAAHYPNGNNVELGTLEASCLGATGWTTHDRCVIPLSPAENRIYLGTIPLDQSGSSYRYTSLEGGRAYQIDFMLEVGIDKYPAGENTITGGAVSQPSTPQS</sequence>
<proteinExistence type="predicted"/>
<comment type="caution">
    <text evidence="3">The sequence shown here is derived from an EMBL/GenBank/DDBJ whole genome shotgun (WGS) entry which is preliminary data.</text>
</comment>
<reference evidence="3 4" key="1">
    <citation type="submission" date="2017-09" db="EMBL/GenBank/DDBJ databases">
        <title>Depth-based differentiation of microbial function through sediment-hosted aquifers and enrichment of novel symbionts in the deep terrestrial subsurface.</title>
        <authorList>
            <person name="Probst A.J."/>
            <person name="Ladd B."/>
            <person name="Jarett J.K."/>
            <person name="Geller-Mcgrath D.E."/>
            <person name="Sieber C.M."/>
            <person name="Emerson J.B."/>
            <person name="Anantharaman K."/>
            <person name="Thomas B.C."/>
            <person name="Malmstrom R."/>
            <person name="Stieglmeier M."/>
            <person name="Klingl A."/>
            <person name="Woyke T."/>
            <person name="Ryan C.M."/>
            <person name="Banfield J.F."/>
        </authorList>
    </citation>
    <scope>NUCLEOTIDE SEQUENCE [LARGE SCALE GENOMIC DNA]</scope>
    <source>
        <strain evidence="3">CG10_big_fil_rev_8_21_14_0_10_48_11</strain>
    </source>
</reference>
<feature type="transmembrane region" description="Helical" evidence="2">
    <location>
        <begin position="157"/>
        <end position="186"/>
    </location>
</feature>
<evidence type="ECO:0000256" key="2">
    <source>
        <dbReference type="SAM" id="Phobius"/>
    </source>
</evidence>
<dbReference type="EMBL" id="PFET01000001">
    <property type="protein sequence ID" value="PJE76267.1"/>
    <property type="molecule type" value="Genomic_DNA"/>
</dbReference>
<gene>
    <name evidence="3" type="ORF">COV04_00070</name>
</gene>
<accession>A0A2M8LFP7</accession>
<keyword evidence="2" id="KW-1133">Transmembrane helix</keyword>
<feature type="compositionally biased region" description="Basic and acidic residues" evidence="1">
    <location>
        <begin position="8"/>
        <end position="28"/>
    </location>
</feature>
<keyword evidence="2" id="KW-0472">Membrane</keyword>
<dbReference type="AlphaFoldDB" id="A0A2M8LFP7"/>
<name>A0A2M8LFP7_9BACT</name>
<evidence type="ECO:0000313" key="3">
    <source>
        <dbReference type="EMBL" id="PJE76267.1"/>
    </source>
</evidence>
<evidence type="ECO:0000256" key="1">
    <source>
        <dbReference type="SAM" id="MobiDB-lite"/>
    </source>
</evidence>
<evidence type="ECO:0008006" key="5">
    <source>
        <dbReference type="Google" id="ProtNLM"/>
    </source>
</evidence>
<evidence type="ECO:0000313" key="4">
    <source>
        <dbReference type="Proteomes" id="UP000231152"/>
    </source>
</evidence>